<sequence length="134" mass="14978">MNLVVLTGRIGAQPEIRTLNSGDKVANFSLATEERWRDRQSGEKKSRTTWHRVVTYAPGTVKFLEEYVDKGDLIQVVGMLRNEAWEDAQGQKRQATKIAVTGAGHRVEKLASPRDETAQGETAPEPDLDDEIPF</sequence>
<dbReference type="InterPro" id="IPR011344">
    <property type="entry name" value="ssDNA-bd"/>
</dbReference>
<dbReference type="EMBL" id="CP000748">
    <property type="protein sequence ID" value="ACG80247.1"/>
    <property type="molecule type" value="Genomic_DNA"/>
</dbReference>
<dbReference type="PANTHER" id="PTHR10302:SF0">
    <property type="entry name" value="SINGLE-STRANDED DNA-BINDING PROTEIN, MITOCHONDRIAL"/>
    <property type="match status" value="1"/>
</dbReference>
<geneLocation type="plasmid" evidence="7">
    <name>pHLK1</name>
</geneLocation>
<reference evidence="6 7" key="1">
    <citation type="journal article" date="2008" name="BMC Genomics">
        <title>Complete genome of Phenylobacterium zucineum - a novel facultative intracellular bacterium isolated from human erythroleukemia cell line K562.</title>
        <authorList>
            <person name="Luo Y."/>
            <person name="Xu X."/>
            <person name="Ding Z."/>
            <person name="Liu Z."/>
            <person name="Zhang B."/>
            <person name="Yan Z."/>
            <person name="Sun J."/>
            <person name="Hu S."/>
            <person name="Hu X."/>
        </authorList>
    </citation>
    <scope>NUCLEOTIDE SEQUENCE [LARGE SCALE GENOMIC DNA]</scope>
    <source>
        <strain evidence="7">HLK1</strain>
        <plasmid evidence="7">Plasmid pHLK1</plasmid>
    </source>
</reference>
<dbReference type="AlphaFoldDB" id="B4RIS2"/>
<dbReference type="HOGENOM" id="CLU_078758_0_2_5"/>
<evidence type="ECO:0000256" key="4">
    <source>
        <dbReference type="PIRNR" id="PIRNR002070"/>
    </source>
</evidence>
<comment type="subunit">
    <text evidence="3">Homotetramer.</text>
</comment>
<dbReference type="SUPFAM" id="SSF50249">
    <property type="entry name" value="Nucleic acid-binding proteins"/>
    <property type="match status" value="1"/>
</dbReference>
<dbReference type="HAMAP" id="MF_00984">
    <property type="entry name" value="SSB"/>
    <property type="match status" value="1"/>
</dbReference>
<keyword evidence="1 3" id="KW-0238">DNA-binding</keyword>
<dbReference type="PROSITE" id="PS50935">
    <property type="entry name" value="SSB"/>
    <property type="match status" value="1"/>
</dbReference>
<proteinExistence type="inferred from homology"/>
<dbReference type="Pfam" id="PF00436">
    <property type="entry name" value="SSB"/>
    <property type="match status" value="1"/>
</dbReference>
<dbReference type="PANTHER" id="PTHR10302">
    <property type="entry name" value="SINGLE-STRANDED DNA-BINDING PROTEIN"/>
    <property type="match status" value="1"/>
</dbReference>
<keyword evidence="7" id="KW-1185">Reference proteome</keyword>
<comment type="function">
    <text evidence="3">Plays an important role in DNA replication, recombination and repair. Binds to ssDNA and to an array of partner proteins to recruit them to their sites of action during DNA metabolism.</text>
</comment>
<keyword evidence="2 3" id="KW-0233">DNA recombination</keyword>
<protein>
    <recommendedName>
        <fullName evidence="3 4">Single-stranded DNA-binding protein</fullName>
        <shortName evidence="3">SSB</shortName>
    </recommendedName>
</protein>
<dbReference type="KEGG" id="pzu:PHZ_p0305"/>
<gene>
    <name evidence="6" type="ordered locus">PHZ_p0305</name>
</gene>
<dbReference type="GO" id="GO:0009295">
    <property type="term" value="C:nucleoid"/>
    <property type="evidence" value="ECO:0007669"/>
    <property type="project" value="TreeGrafter"/>
</dbReference>
<feature type="compositionally biased region" description="Basic and acidic residues" evidence="5">
    <location>
        <begin position="105"/>
        <end position="117"/>
    </location>
</feature>
<dbReference type="Proteomes" id="UP000001868">
    <property type="component" value="Plasmid pHLK1"/>
</dbReference>
<keyword evidence="3" id="KW-0227">DNA damage</keyword>
<dbReference type="NCBIfam" id="TIGR00621">
    <property type="entry name" value="ssb"/>
    <property type="match status" value="1"/>
</dbReference>
<evidence type="ECO:0000313" key="7">
    <source>
        <dbReference type="Proteomes" id="UP000001868"/>
    </source>
</evidence>
<dbReference type="GO" id="GO:0006281">
    <property type="term" value="P:DNA repair"/>
    <property type="evidence" value="ECO:0007669"/>
    <property type="project" value="UniProtKB-UniRule"/>
</dbReference>
<evidence type="ECO:0000256" key="1">
    <source>
        <dbReference type="ARBA" id="ARBA00023125"/>
    </source>
</evidence>
<dbReference type="GO" id="GO:0006310">
    <property type="term" value="P:DNA recombination"/>
    <property type="evidence" value="ECO:0007669"/>
    <property type="project" value="UniProtKB-UniRule"/>
</dbReference>
<dbReference type="InterPro" id="IPR012340">
    <property type="entry name" value="NA-bd_OB-fold"/>
</dbReference>
<dbReference type="eggNOG" id="COG0629">
    <property type="taxonomic scope" value="Bacteria"/>
</dbReference>
<dbReference type="GO" id="GO:0003697">
    <property type="term" value="F:single-stranded DNA binding"/>
    <property type="evidence" value="ECO:0007669"/>
    <property type="project" value="UniProtKB-UniRule"/>
</dbReference>
<evidence type="ECO:0000256" key="5">
    <source>
        <dbReference type="SAM" id="MobiDB-lite"/>
    </source>
</evidence>
<dbReference type="OrthoDB" id="9809878at2"/>
<accession>B4RIS2</accession>
<dbReference type="RefSeq" id="WP_012520543.1">
    <property type="nucleotide sequence ID" value="NC_011143.1"/>
</dbReference>
<evidence type="ECO:0000256" key="3">
    <source>
        <dbReference type="HAMAP-Rule" id="MF_00984"/>
    </source>
</evidence>
<dbReference type="InterPro" id="IPR000424">
    <property type="entry name" value="Primosome_PriB/ssb"/>
</dbReference>
<evidence type="ECO:0000256" key="2">
    <source>
        <dbReference type="ARBA" id="ARBA00023172"/>
    </source>
</evidence>
<dbReference type="Gene3D" id="2.40.50.140">
    <property type="entry name" value="Nucleic acid-binding proteins"/>
    <property type="match status" value="1"/>
</dbReference>
<evidence type="ECO:0000313" key="6">
    <source>
        <dbReference type="EMBL" id="ACG80247.1"/>
    </source>
</evidence>
<organism evidence="6 7">
    <name type="scientific">Phenylobacterium zucineum (strain HLK1)</name>
    <dbReference type="NCBI Taxonomy" id="450851"/>
    <lineage>
        <taxon>Bacteria</taxon>
        <taxon>Pseudomonadati</taxon>
        <taxon>Pseudomonadota</taxon>
        <taxon>Alphaproteobacteria</taxon>
        <taxon>Caulobacterales</taxon>
        <taxon>Caulobacteraceae</taxon>
        <taxon>Phenylobacterium</taxon>
    </lineage>
</organism>
<comment type="caution">
    <text evidence="3">Lacks conserved residue(s) required for the propagation of feature annotation.</text>
</comment>
<name>B4RIS2_PHEZH</name>
<feature type="compositionally biased region" description="Acidic residues" evidence="5">
    <location>
        <begin position="124"/>
        <end position="134"/>
    </location>
</feature>
<dbReference type="GO" id="GO:0006260">
    <property type="term" value="P:DNA replication"/>
    <property type="evidence" value="ECO:0007669"/>
    <property type="project" value="UniProtKB-UniRule"/>
</dbReference>
<keyword evidence="3" id="KW-0235">DNA replication</keyword>
<feature type="short sequence motif" description="Important for interaction with partner proteins" evidence="3">
    <location>
        <begin position="129"/>
        <end position="134"/>
    </location>
</feature>
<dbReference type="PIRSF" id="PIRSF002070">
    <property type="entry name" value="SSB"/>
    <property type="match status" value="1"/>
</dbReference>
<dbReference type="CDD" id="cd04496">
    <property type="entry name" value="SSB_OBF"/>
    <property type="match status" value="1"/>
</dbReference>
<keyword evidence="6" id="KW-0614">Plasmid</keyword>
<keyword evidence="3" id="KW-0234">DNA repair</keyword>
<feature type="region of interest" description="Disordered" evidence="5">
    <location>
        <begin position="104"/>
        <end position="134"/>
    </location>
</feature>